<name>A0ABY8K120_9ACTN</name>
<evidence type="ECO:0000313" key="2">
    <source>
        <dbReference type="EMBL" id="WGD39982.1"/>
    </source>
</evidence>
<keyword evidence="1" id="KW-0812">Transmembrane</keyword>
<proteinExistence type="predicted"/>
<dbReference type="Proteomes" id="UP001216440">
    <property type="component" value="Chromosome"/>
</dbReference>
<protein>
    <submittedName>
        <fullName evidence="2">Uncharacterized protein</fullName>
    </submittedName>
</protein>
<feature type="transmembrane region" description="Helical" evidence="1">
    <location>
        <begin position="67"/>
        <end position="83"/>
    </location>
</feature>
<evidence type="ECO:0000256" key="1">
    <source>
        <dbReference type="SAM" id="Phobius"/>
    </source>
</evidence>
<accession>A0ABY8K120</accession>
<sequence>MSTFFLVVGSVMALVLGAAGAVALVTGRIVLPWFQGGVSRPGLWGAGALLLAGGLAATRRMPFGGNMPLILVGLSLMTASQLLEEPRRARSGRTVRPANRSK</sequence>
<dbReference type="EMBL" id="CP121682">
    <property type="protein sequence ID" value="WGD39982.1"/>
    <property type="molecule type" value="Genomic_DNA"/>
</dbReference>
<keyword evidence="1" id="KW-1133">Transmembrane helix</keyword>
<keyword evidence="1" id="KW-0472">Membrane</keyword>
<organism evidence="2 3">
    <name type="scientific">Streptomyces cathayae</name>
    <dbReference type="NCBI Taxonomy" id="3031124"/>
    <lineage>
        <taxon>Bacteria</taxon>
        <taxon>Bacillati</taxon>
        <taxon>Actinomycetota</taxon>
        <taxon>Actinomycetes</taxon>
        <taxon>Kitasatosporales</taxon>
        <taxon>Streptomycetaceae</taxon>
        <taxon>Streptomyces</taxon>
    </lineage>
</organism>
<dbReference type="RefSeq" id="WP_279333002.1">
    <property type="nucleotide sequence ID" value="NZ_CP121682.1"/>
</dbReference>
<keyword evidence="3" id="KW-1185">Reference proteome</keyword>
<feature type="transmembrane region" description="Helical" evidence="1">
    <location>
        <begin position="6"/>
        <end position="31"/>
    </location>
</feature>
<evidence type="ECO:0000313" key="3">
    <source>
        <dbReference type="Proteomes" id="UP001216440"/>
    </source>
</evidence>
<reference evidence="2 3" key="1">
    <citation type="submission" date="2023-03" db="EMBL/GenBank/DDBJ databases">
        <authorList>
            <person name="Mo P."/>
        </authorList>
    </citation>
    <scope>NUCLEOTIDE SEQUENCE [LARGE SCALE GENOMIC DNA]</scope>
    <source>
        <strain evidence="2 3">HUAS 5</strain>
    </source>
</reference>
<gene>
    <name evidence="2" type="ORF">PYS65_07440</name>
</gene>